<comment type="subunit">
    <text evidence="11">Homotetramer.</text>
</comment>
<dbReference type="GO" id="GO:0009423">
    <property type="term" value="P:chorismate biosynthetic process"/>
    <property type="evidence" value="ECO:0007669"/>
    <property type="project" value="UniProtKB-UniRule"/>
</dbReference>
<comment type="function">
    <text evidence="11">Catalyzes the anti-1,4-elimination of the C-3 phosphate and the C-6 proR hydrogen from 5-enolpyruvylshikimate-3-phosphate (EPSP) to yield chorismate, which is the branch point compound that serves as the starting substrate for the three terminal pathways of aromatic amino acid biosynthesis. This reaction introduces a second double bond into the aromatic ring system.</text>
</comment>
<dbReference type="AlphaFoldDB" id="A0A1I6DBR9"/>
<comment type="catalytic activity">
    <reaction evidence="11 12">
        <text>5-O-(1-carboxyvinyl)-3-phosphoshikimate = chorismate + phosphate</text>
        <dbReference type="Rhea" id="RHEA:21020"/>
        <dbReference type="ChEBI" id="CHEBI:29748"/>
        <dbReference type="ChEBI" id="CHEBI:43474"/>
        <dbReference type="ChEBI" id="CHEBI:57701"/>
        <dbReference type="EC" id="4.2.3.5"/>
    </reaction>
</comment>
<dbReference type="PANTHER" id="PTHR21085">
    <property type="entry name" value="CHORISMATE SYNTHASE"/>
    <property type="match status" value="1"/>
</dbReference>
<evidence type="ECO:0000256" key="10">
    <source>
        <dbReference type="ARBA" id="ARBA00023239"/>
    </source>
</evidence>
<keyword evidence="6 11" id="KW-0288">FMN</keyword>
<dbReference type="GO" id="GO:0008652">
    <property type="term" value="P:amino acid biosynthetic process"/>
    <property type="evidence" value="ECO:0007669"/>
    <property type="project" value="UniProtKB-KW"/>
</dbReference>
<evidence type="ECO:0000313" key="14">
    <source>
        <dbReference type="Proteomes" id="UP000199584"/>
    </source>
</evidence>
<dbReference type="HAMAP" id="MF_00300">
    <property type="entry name" value="Chorismate_synth"/>
    <property type="match status" value="1"/>
</dbReference>
<dbReference type="InterPro" id="IPR035904">
    <property type="entry name" value="Chorismate_synth_AroC_sf"/>
</dbReference>
<dbReference type="EMBL" id="FOYM01000008">
    <property type="protein sequence ID" value="SFR02895.1"/>
    <property type="molecule type" value="Genomic_DNA"/>
</dbReference>
<feature type="binding site" evidence="11">
    <location>
        <begin position="309"/>
        <end position="313"/>
    </location>
    <ligand>
        <name>FMN</name>
        <dbReference type="ChEBI" id="CHEBI:58210"/>
    </ligand>
</feature>
<evidence type="ECO:0000256" key="8">
    <source>
        <dbReference type="ARBA" id="ARBA00022857"/>
    </source>
</evidence>
<dbReference type="PANTHER" id="PTHR21085:SF0">
    <property type="entry name" value="CHORISMATE SYNTHASE"/>
    <property type="match status" value="1"/>
</dbReference>
<dbReference type="STRING" id="39060.SAMN05660706_10890"/>
<dbReference type="OrthoDB" id="9771806at2"/>
<dbReference type="CDD" id="cd07304">
    <property type="entry name" value="Chorismate_synthase"/>
    <property type="match status" value="1"/>
</dbReference>
<evidence type="ECO:0000256" key="1">
    <source>
        <dbReference type="ARBA" id="ARBA00005044"/>
    </source>
</evidence>
<dbReference type="Pfam" id="PF01264">
    <property type="entry name" value="Chorismate_synt"/>
    <property type="match status" value="1"/>
</dbReference>
<evidence type="ECO:0000256" key="12">
    <source>
        <dbReference type="RuleBase" id="RU000605"/>
    </source>
</evidence>
<dbReference type="NCBIfam" id="NF003793">
    <property type="entry name" value="PRK05382.1"/>
    <property type="match status" value="1"/>
</dbReference>
<keyword evidence="8 11" id="KW-0521">NADP</keyword>
<proteinExistence type="inferred from homology"/>
<evidence type="ECO:0000256" key="3">
    <source>
        <dbReference type="ARBA" id="ARBA00013036"/>
    </source>
</evidence>
<dbReference type="PROSITE" id="PS00788">
    <property type="entry name" value="CHORISMATE_SYNTHASE_2"/>
    <property type="match status" value="1"/>
</dbReference>
<evidence type="ECO:0000256" key="11">
    <source>
        <dbReference type="HAMAP-Rule" id="MF_00300"/>
    </source>
</evidence>
<dbReference type="FunFam" id="3.60.150.10:FF:000002">
    <property type="entry name" value="Chorismate synthase"/>
    <property type="match status" value="1"/>
</dbReference>
<feature type="binding site" evidence="11">
    <location>
        <position position="40"/>
    </location>
    <ligand>
        <name>NADP(+)</name>
        <dbReference type="ChEBI" id="CHEBI:58349"/>
    </ligand>
</feature>
<dbReference type="UniPathway" id="UPA00053">
    <property type="reaction ID" value="UER00090"/>
</dbReference>
<keyword evidence="10 11" id="KW-0456">Lyase</keyword>
<dbReference type="PIRSF" id="PIRSF001456">
    <property type="entry name" value="Chorismate_synth"/>
    <property type="match status" value="1"/>
</dbReference>
<dbReference type="RefSeq" id="WP_092482657.1">
    <property type="nucleotide sequence ID" value="NZ_FOYM01000008.1"/>
</dbReference>
<evidence type="ECO:0000256" key="4">
    <source>
        <dbReference type="ARBA" id="ARBA00022605"/>
    </source>
</evidence>
<feature type="binding site" evidence="11">
    <location>
        <position position="46"/>
    </location>
    <ligand>
        <name>NADP(+)</name>
        <dbReference type="ChEBI" id="CHEBI:58349"/>
    </ligand>
</feature>
<gene>
    <name evidence="11" type="primary">aroC</name>
    <name evidence="13" type="ORF">SAMN05660706_10890</name>
</gene>
<protein>
    <recommendedName>
        <fullName evidence="3 11">Chorismate synthase</fullName>
        <shortName evidence="11">CS</shortName>
        <ecNumber evidence="3 11">4.2.3.5</ecNumber>
    </recommendedName>
    <alternativeName>
        <fullName evidence="11">5-enolpyruvylshikimate-3-phosphate phospholyase</fullName>
    </alternativeName>
</protein>
<keyword evidence="5 11" id="KW-0285">Flavoprotein</keyword>
<dbReference type="NCBIfam" id="TIGR00033">
    <property type="entry name" value="aroC"/>
    <property type="match status" value="1"/>
</dbReference>
<comment type="cofactor">
    <cofactor evidence="11 12">
        <name>FMNH2</name>
        <dbReference type="ChEBI" id="CHEBI:57618"/>
    </cofactor>
    <text evidence="11 12">Reduced FMN (FMNH(2)).</text>
</comment>
<keyword evidence="14" id="KW-1185">Reference proteome</keyword>
<dbReference type="SUPFAM" id="SSF103263">
    <property type="entry name" value="Chorismate synthase, AroC"/>
    <property type="match status" value="1"/>
</dbReference>
<sequence>MLRFLTAGESHGPSLTAIVDGMPAGLPLEAGYIDKQLARRQGGHGRGGRMKIETDRVCITSGVRGGLTLGSPVTLVVENRDWENWHRVMAPGPEADLETRAVTRPRPGHADLTGAIKYGHRDVRNVLERSSARETAARVAAGTVARRLLEEVGVAIVGSVVRIGSIQAQEPALTAAELAEAVGKSPVYCADPAATEKMIGEIDRAREEGDSLGGVFEIKVFGLPPGLGSYVQRDRTLDGRLAGALMSIQAIKGVEVGAGFNAACCRGSEVHDELYYAPERGFYRATNNAGGIEGGMSNGEMLLLRAAMKPIPTLYKPLRSVDIATKQPFEASVERSDTCAVPAACVVGEAVAAWELAVALLEKFGGETLREIKTRVDQYREYQKGF</sequence>
<name>A0A1I6DBR9_9FIRM</name>
<evidence type="ECO:0000313" key="13">
    <source>
        <dbReference type="EMBL" id="SFR02895.1"/>
    </source>
</evidence>
<keyword evidence="7 11" id="KW-0274">FAD</keyword>
<dbReference type="EC" id="4.2.3.5" evidence="3 11"/>
<comment type="pathway">
    <text evidence="1 11 12">Metabolic intermediate biosynthesis; chorismate biosynthesis; chorismate from D-erythrose 4-phosphate and phosphoenolpyruvate: step 7/7.</text>
</comment>
<evidence type="ECO:0000256" key="7">
    <source>
        <dbReference type="ARBA" id="ARBA00022827"/>
    </source>
</evidence>
<dbReference type="InterPro" id="IPR020541">
    <property type="entry name" value="Chorismate_synthase_CS"/>
</dbReference>
<evidence type="ECO:0000256" key="9">
    <source>
        <dbReference type="ARBA" id="ARBA00023141"/>
    </source>
</evidence>
<dbReference type="GO" id="GO:0009073">
    <property type="term" value="P:aromatic amino acid family biosynthetic process"/>
    <property type="evidence" value="ECO:0007669"/>
    <property type="project" value="UniProtKB-KW"/>
</dbReference>
<organism evidence="13 14">
    <name type="scientific">Desulfoscipio geothermicus DSM 3669</name>
    <dbReference type="NCBI Taxonomy" id="1121426"/>
    <lineage>
        <taxon>Bacteria</taxon>
        <taxon>Bacillati</taxon>
        <taxon>Bacillota</taxon>
        <taxon>Clostridia</taxon>
        <taxon>Eubacteriales</taxon>
        <taxon>Desulfallaceae</taxon>
        <taxon>Desulfoscipio</taxon>
    </lineage>
</organism>
<dbReference type="InterPro" id="IPR000453">
    <property type="entry name" value="Chorismate_synth"/>
</dbReference>
<evidence type="ECO:0000256" key="2">
    <source>
        <dbReference type="ARBA" id="ARBA00008014"/>
    </source>
</evidence>
<comment type="similarity">
    <text evidence="2 11 12">Belongs to the chorismate synthase family.</text>
</comment>
<keyword evidence="9 11" id="KW-0057">Aromatic amino acid biosynthesis</keyword>
<dbReference type="PROSITE" id="PS00787">
    <property type="entry name" value="CHORISMATE_SYNTHASE_1"/>
    <property type="match status" value="1"/>
</dbReference>
<feature type="binding site" evidence="11">
    <location>
        <position position="294"/>
    </location>
    <ligand>
        <name>FMN</name>
        <dbReference type="ChEBI" id="CHEBI:58210"/>
    </ligand>
</feature>
<feature type="binding site" evidence="11">
    <location>
        <begin position="249"/>
        <end position="250"/>
    </location>
    <ligand>
        <name>FMN</name>
        <dbReference type="ChEBI" id="CHEBI:58210"/>
    </ligand>
</feature>
<keyword evidence="4 11" id="KW-0028">Amino-acid biosynthesis</keyword>
<reference evidence="14" key="1">
    <citation type="submission" date="2016-10" db="EMBL/GenBank/DDBJ databases">
        <authorList>
            <person name="Varghese N."/>
            <person name="Submissions S."/>
        </authorList>
    </citation>
    <scope>NUCLEOTIDE SEQUENCE [LARGE SCALE GENOMIC DNA]</scope>
    <source>
        <strain evidence="14">DSM 3669</strain>
    </source>
</reference>
<evidence type="ECO:0000256" key="5">
    <source>
        <dbReference type="ARBA" id="ARBA00022630"/>
    </source>
</evidence>
<feature type="binding site" evidence="11">
    <location>
        <begin position="129"/>
        <end position="131"/>
    </location>
    <ligand>
        <name>FMN</name>
        <dbReference type="ChEBI" id="CHEBI:58210"/>
    </ligand>
</feature>
<dbReference type="Proteomes" id="UP000199584">
    <property type="component" value="Unassembled WGS sequence"/>
</dbReference>
<accession>A0A1I6DBR9</accession>
<dbReference type="GO" id="GO:0010181">
    <property type="term" value="F:FMN binding"/>
    <property type="evidence" value="ECO:0007669"/>
    <property type="project" value="TreeGrafter"/>
</dbReference>
<feature type="binding site" evidence="11">
    <location>
        <position position="335"/>
    </location>
    <ligand>
        <name>FMN</name>
        <dbReference type="ChEBI" id="CHEBI:58210"/>
    </ligand>
</feature>
<dbReference type="GO" id="GO:0004107">
    <property type="term" value="F:chorismate synthase activity"/>
    <property type="evidence" value="ECO:0007669"/>
    <property type="project" value="UniProtKB-UniRule"/>
</dbReference>
<evidence type="ECO:0000256" key="6">
    <source>
        <dbReference type="ARBA" id="ARBA00022643"/>
    </source>
</evidence>
<dbReference type="GO" id="GO:0005829">
    <property type="term" value="C:cytosol"/>
    <property type="evidence" value="ECO:0007669"/>
    <property type="project" value="TreeGrafter"/>
</dbReference>
<dbReference type="Gene3D" id="3.60.150.10">
    <property type="entry name" value="Chorismate synthase AroC"/>
    <property type="match status" value="1"/>
</dbReference>